<feature type="compositionally biased region" description="Polar residues" evidence="6">
    <location>
        <begin position="513"/>
        <end position="523"/>
    </location>
</feature>
<keyword evidence="4 5" id="KW-0472">Membrane</keyword>
<keyword evidence="8" id="KW-1185">Reference proteome</keyword>
<protein>
    <submittedName>
        <fullName evidence="9">Neurotransmitter-gated ion-channel ligand-binding domain-containing protein</fullName>
    </submittedName>
</protein>
<organism evidence="8 9">
    <name type="scientific">Plectus sambesii</name>
    <dbReference type="NCBI Taxonomy" id="2011161"/>
    <lineage>
        <taxon>Eukaryota</taxon>
        <taxon>Metazoa</taxon>
        <taxon>Ecdysozoa</taxon>
        <taxon>Nematoda</taxon>
        <taxon>Chromadorea</taxon>
        <taxon>Plectida</taxon>
        <taxon>Plectina</taxon>
        <taxon>Plectoidea</taxon>
        <taxon>Plectidae</taxon>
        <taxon>Plectus</taxon>
    </lineage>
</organism>
<evidence type="ECO:0000256" key="2">
    <source>
        <dbReference type="ARBA" id="ARBA00022692"/>
    </source>
</evidence>
<proteinExistence type="inferred from homology"/>
<dbReference type="PRINTS" id="PR00252">
    <property type="entry name" value="NRIONCHANNEL"/>
</dbReference>
<dbReference type="Pfam" id="PF02931">
    <property type="entry name" value="Neur_chan_LBD"/>
    <property type="match status" value="1"/>
</dbReference>
<evidence type="ECO:0000256" key="3">
    <source>
        <dbReference type="ARBA" id="ARBA00022989"/>
    </source>
</evidence>
<feature type="transmembrane region" description="Helical" evidence="5">
    <location>
        <begin position="432"/>
        <end position="453"/>
    </location>
</feature>
<dbReference type="AlphaFoldDB" id="A0A914XCT1"/>
<sequence length="557" mass="63005">MISRRALLLVPPAIRGRRHPGAVPFGVSFPAKLDTMQSFVRLARVDRAAVNGSSVGRSVGRSAGFCFCRQIKCRQRLRLIRRNSLQSGLSTMSPAWAFFLVGYVLGTSSAVATSSFGDTDVSADEDSPEAFVNKTYSERQTQLHMDIFKNYDKYVRPIRNTSAPMQVSIHAYLMHVIVDAKQQTIELNGHFYMSWSDEYLTWDPTAYNGVRTTIVRQWEIWQPELRIANSAAGVNSYYEISKWSHVVLQAEKKSSTRVDLWPTFSIKLGCAFDFTDYPYDVQKCPLVLYATKRMVEVELTTYYGVQPTIVLGWGDQAAKRHISDWELTNISTEVSYFSMGKYTKDKPTTQRDLENSWTMMYTWLTLRRHAPYFGVCVALPGVISAFLNCGSFWTRKADYGIYVLIANLFVEGIFTRDLIMQLPPSIGNPPRIVRYSAFNMALTLLAVLVQLWIKSLSRRDGPMSACFVPFVNLSTRIPWNLLPKASQQANAKAPSATNGPTEANVENPEEQVEQPTGTDKLSPSYTEEWTRLAAVLRLLFAISYFLVYFILVLALLT</sequence>
<dbReference type="Proteomes" id="UP000887566">
    <property type="component" value="Unplaced"/>
</dbReference>
<dbReference type="GO" id="GO:0005230">
    <property type="term" value="F:extracellular ligand-gated monoatomic ion channel activity"/>
    <property type="evidence" value="ECO:0007669"/>
    <property type="project" value="InterPro"/>
</dbReference>
<dbReference type="PANTHER" id="PTHR18945">
    <property type="entry name" value="NEUROTRANSMITTER GATED ION CHANNEL"/>
    <property type="match status" value="1"/>
</dbReference>
<dbReference type="GO" id="GO:0004888">
    <property type="term" value="F:transmembrane signaling receptor activity"/>
    <property type="evidence" value="ECO:0007669"/>
    <property type="project" value="InterPro"/>
</dbReference>
<dbReference type="InterPro" id="IPR006201">
    <property type="entry name" value="Neur_channel"/>
</dbReference>
<evidence type="ECO:0000256" key="6">
    <source>
        <dbReference type="SAM" id="MobiDB-lite"/>
    </source>
</evidence>
<dbReference type="InterPro" id="IPR018000">
    <property type="entry name" value="Neurotransmitter_ion_chnl_CS"/>
</dbReference>
<comment type="subcellular location">
    <subcellularLocation>
        <location evidence="1">Membrane</location>
        <topology evidence="1">Multi-pass membrane protein</topology>
    </subcellularLocation>
</comment>
<dbReference type="SUPFAM" id="SSF90112">
    <property type="entry name" value="Neurotransmitter-gated ion-channel transmembrane pore"/>
    <property type="match status" value="1"/>
</dbReference>
<dbReference type="PROSITE" id="PS00236">
    <property type="entry name" value="NEUROTR_ION_CHANNEL"/>
    <property type="match status" value="1"/>
</dbReference>
<evidence type="ECO:0000256" key="4">
    <source>
        <dbReference type="ARBA" id="ARBA00023136"/>
    </source>
</evidence>
<dbReference type="WBParaSite" id="PSAMB.scaffold705size43410.g8268.t1">
    <property type="protein sequence ID" value="PSAMB.scaffold705size43410.g8268.t1"/>
    <property type="gene ID" value="PSAMB.scaffold705size43410.g8268"/>
</dbReference>
<feature type="compositionally biased region" description="Polar residues" evidence="6">
    <location>
        <begin position="490"/>
        <end position="501"/>
    </location>
</feature>
<feature type="transmembrane region" description="Helical" evidence="5">
    <location>
        <begin position="399"/>
        <end position="420"/>
    </location>
</feature>
<dbReference type="InterPro" id="IPR036719">
    <property type="entry name" value="Neuro-gated_channel_TM_sf"/>
</dbReference>
<comment type="similarity">
    <text evidence="5">Belongs to the ligand-gated ion channel (TC 1.A.9) family.</text>
</comment>
<evidence type="ECO:0000259" key="7">
    <source>
        <dbReference type="Pfam" id="PF02931"/>
    </source>
</evidence>
<name>A0A914XCT1_9BILA</name>
<evidence type="ECO:0000256" key="5">
    <source>
        <dbReference type="RuleBase" id="RU000687"/>
    </source>
</evidence>
<keyword evidence="3 5" id="KW-1133">Transmembrane helix</keyword>
<feature type="transmembrane region" description="Helical" evidence="5">
    <location>
        <begin position="534"/>
        <end position="556"/>
    </location>
</feature>
<evidence type="ECO:0000313" key="8">
    <source>
        <dbReference type="Proteomes" id="UP000887566"/>
    </source>
</evidence>
<keyword evidence="5" id="KW-0406">Ion transport</keyword>
<dbReference type="GO" id="GO:0016020">
    <property type="term" value="C:membrane"/>
    <property type="evidence" value="ECO:0007669"/>
    <property type="project" value="UniProtKB-SubCell"/>
</dbReference>
<dbReference type="CDD" id="cd18989">
    <property type="entry name" value="LGIC_ECD_cation"/>
    <property type="match status" value="1"/>
</dbReference>
<accession>A0A914XCT1</accession>
<feature type="region of interest" description="Disordered" evidence="6">
    <location>
        <begin position="490"/>
        <end position="523"/>
    </location>
</feature>
<dbReference type="SUPFAM" id="SSF63712">
    <property type="entry name" value="Nicotinic receptor ligand binding domain-like"/>
    <property type="match status" value="1"/>
</dbReference>
<keyword evidence="2 5" id="KW-0812">Transmembrane</keyword>
<keyword evidence="5" id="KW-0813">Transport</keyword>
<feature type="domain" description="Neurotransmitter-gated ion-channel ligand-binding" evidence="7">
    <location>
        <begin position="141"/>
        <end position="299"/>
    </location>
</feature>
<dbReference type="InterPro" id="IPR036734">
    <property type="entry name" value="Neur_chan_lig-bd_sf"/>
</dbReference>
<feature type="transmembrane region" description="Helical" evidence="5">
    <location>
        <begin position="370"/>
        <end position="393"/>
    </location>
</feature>
<dbReference type="InterPro" id="IPR006202">
    <property type="entry name" value="Neur_chan_lig-bd"/>
</dbReference>
<reference evidence="9" key="1">
    <citation type="submission" date="2022-11" db="UniProtKB">
        <authorList>
            <consortium name="WormBaseParasite"/>
        </authorList>
    </citation>
    <scope>IDENTIFICATION</scope>
</reference>
<dbReference type="Gene3D" id="2.70.170.10">
    <property type="entry name" value="Neurotransmitter-gated ion-channel ligand-binding domain"/>
    <property type="match status" value="1"/>
</dbReference>
<evidence type="ECO:0000256" key="1">
    <source>
        <dbReference type="ARBA" id="ARBA00004141"/>
    </source>
</evidence>
<keyword evidence="5" id="KW-0407">Ion channel</keyword>
<evidence type="ECO:0000313" key="9">
    <source>
        <dbReference type="WBParaSite" id="PSAMB.scaffold705size43410.g8268.t1"/>
    </source>
</evidence>